<evidence type="ECO:0000256" key="2">
    <source>
        <dbReference type="ARBA" id="ARBA00022475"/>
    </source>
</evidence>
<evidence type="ECO:0000256" key="8">
    <source>
        <dbReference type="ARBA" id="ARBA00023136"/>
    </source>
</evidence>
<organism evidence="12 13">
    <name type="scientific">Ruegeria spongiae</name>
    <dbReference type="NCBI Taxonomy" id="2942209"/>
    <lineage>
        <taxon>Bacteria</taxon>
        <taxon>Pseudomonadati</taxon>
        <taxon>Pseudomonadota</taxon>
        <taxon>Alphaproteobacteria</taxon>
        <taxon>Rhodobacterales</taxon>
        <taxon>Roseobacteraceae</taxon>
        <taxon>Ruegeria</taxon>
    </lineage>
</organism>
<dbReference type="SUPFAM" id="SSF52540">
    <property type="entry name" value="P-loop containing nucleoside triphosphate hydrolases"/>
    <property type="match status" value="1"/>
</dbReference>
<dbReference type="InterPro" id="IPR004606">
    <property type="entry name" value="Mop_domain"/>
</dbReference>
<evidence type="ECO:0000256" key="9">
    <source>
        <dbReference type="PROSITE-ProRule" id="PRU01213"/>
    </source>
</evidence>
<evidence type="ECO:0000313" key="12">
    <source>
        <dbReference type="EMBL" id="MCL6285910.1"/>
    </source>
</evidence>
<dbReference type="PROSITE" id="PS51866">
    <property type="entry name" value="MOP"/>
    <property type="match status" value="1"/>
</dbReference>
<dbReference type="InterPro" id="IPR003593">
    <property type="entry name" value="AAA+_ATPase"/>
</dbReference>
<evidence type="ECO:0000256" key="3">
    <source>
        <dbReference type="ARBA" id="ARBA00022505"/>
    </source>
</evidence>
<feature type="domain" description="Mop" evidence="11">
    <location>
        <begin position="292"/>
        <end position="358"/>
    </location>
</feature>
<accession>A0ABT0Q7Q6</accession>
<proteinExistence type="predicted"/>
<feature type="domain" description="ABC transporter" evidence="10">
    <location>
        <begin position="2"/>
        <end position="233"/>
    </location>
</feature>
<dbReference type="Pfam" id="PF03459">
    <property type="entry name" value="TOBE"/>
    <property type="match status" value="1"/>
</dbReference>
<dbReference type="EMBL" id="JAMFMB010000042">
    <property type="protein sequence ID" value="MCL6285910.1"/>
    <property type="molecule type" value="Genomic_DNA"/>
</dbReference>
<dbReference type="RefSeq" id="WP_249713174.1">
    <property type="nucleotide sequence ID" value="NZ_JAMFMB010000042.1"/>
</dbReference>
<dbReference type="InterPro" id="IPR003439">
    <property type="entry name" value="ABC_transporter-like_ATP-bd"/>
</dbReference>
<keyword evidence="5" id="KW-0547">Nucleotide-binding</keyword>
<dbReference type="InterPro" id="IPR008995">
    <property type="entry name" value="Mo/tungstate-bd_C_term_dom"/>
</dbReference>
<keyword evidence="13" id="KW-1185">Reference proteome</keyword>
<keyword evidence="2" id="KW-1003">Cell membrane</keyword>
<gene>
    <name evidence="12" type="primary">modC</name>
    <name evidence="12" type="ORF">M3P21_20540</name>
</gene>
<dbReference type="InterPro" id="IPR050334">
    <property type="entry name" value="Molybdenum_import_ModC"/>
</dbReference>
<dbReference type="PROSITE" id="PS00211">
    <property type="entry name" value="ABC_TRANSPORTER_1"/>
    <property type="match status" value="1"/>
</dbReference>
<dbReference type="SUPFAM" id="SSF50331">
    <property type="entry name" value="MOP-like"/>
    <property type="match status" value="1"/>
</dbReference>
<protein>
    <submittedName>
        <fullName evidence="12">Molybdenum ABC transporter ATP-binding protein</fullName>
    </submittedName>
</protein>
<dbReference type="Proteomes" id="UP001203880">
    <property type="component" value="Unassembled WGS sequence"/>
</dbReference>
<dbReference type="PANTHER" id="PTHR43514:SF4">
    <property type="entry name" value="ABC TRANSPORTER I FAMILY MEMBER 10"/>
    <property type="match status" value="1"/>
</dbReference>
<sequence>MSLSVDISHTLGEMALEVRFDAPRGVTALFGASGTGKTSVINAVAGLLRPRTGRIILDGEPIFDATMKIDLPVHKRRLGCVFQDGRLFPHLSVEQNLVYGLKFAAVGSPGPTLHEVAEMLGISALLLRRPAALSGGEKQRVAIGRALLSRPRMLVMDEPLAALDEARKQDILPYLERLRDETDIPILYVSHSVSEVARLATTVVMMDQGRVTRFGPAEEVLSDPANVRQLGLREAGSVLQGVVTTHHDDGLTELAVSGGTLLLPHVNLSPGQPIRVRVLAQDIILATSPPKGLSALNNLPAEIVSIRDGDGPGTIVQLKSGSDLLLARVTRRSAEALGLKPGAQVHAVIKAVSVARTDVGGG</sequence>
<dbReference type="Pfam" id="PF00005">
    <property type="entry name" value="ABC_tran"/>
    <property type="match status" value="1"/>
</dbReference>
<evidence type="ECO:0000259" key="10">
    <source>
        <dbReference type="PROSITE" id="PS50893"/>
    </source>
</evidence>
<evidence type="ECO:0000256" key="7">
    <source>
        <dbReference type="ARBA" id="ARBA00022967"/>
    </source>
</evidence>
<name>A0ABT0Q7Q6_9RHOB</name>
<evidence type="ECO:0000256" key="1">
    <source>
        <dbReference type="ARBA" id="ARBA00022448"/>
    </source>
</evidence>
<keyword evidence="6 12" id="KW-0067">ATP-binding</keyword>
<dbReference type="NCBIfam" id="TIGR02142">
    <property type="entry name" value="modC_ABC"/>
    <property type="match status" value="1"/>
</dbReference>
<dbReference type="SMART" id="SM00382">
    <property type="entry name" value="AAA"/>
    <property type="match status" value="1"/>
</dbReference>
<dbReference type="InterPro" id="IPR017871">
    <property type="entry name" value="ABC_transporter-like_CS"/>
</dbReference>
<evidence type="ECO:0000313" key="13">
    <source>
        <dbReference type="Proteomes" id="UP001203880"/>
    </source>
</evidence>
<dbReference type="PROSITE" id="PS50893">
    <property type="entry name" value="ABC_TRANSPORTER_2"/>
    <property type="match status" value="1"/>
</dbReference>
<keyword evidence="1" id="KW-0813">Transport</keyword>
<dbReference type="GO" id="GO:0005524">
    <property type="term" value="F:ATP binding"/>
    <property type="evidence" value="ECO:0007669"/>
    <property type="project" value="UniProtKB-KW"/>
</dbReference>
<comment type="caution">
    <text evidence="12">The sequence shown here is derived from an EMBL/GenBank/DDBJ whole genome shotgun (WGS) entry which is preliminary data.</text>
</comment>
<dbReference type="Gene3D" id="2.40.50.100">
    <property type="match status" value="1"/>
</dbReference>
<keyword evidence="7" id="KW-1278">Translocase</keyword>
<dbReference type="Gene3D" id="3.40.50.300">
    <property type="entry name" value="P-loop containing nucleotide triphosphate hydrolases"/>
    <property type="match status" value="1"/>
</dbReference>
<dbReference type="InterPro" id="IPR011868">
    <property type="entry name" value="ModC_ABC_ATP-bd"/>
</dbReference>
<keyword evidence="3 9" id="KW-0500">Molybdenum</keyword>
<keyword evidence="4" id="KW-0997">Cell inner membrane</keyword>
<evidence type="ECO:0000259" key="11">
    <source>
        <dbReference type="PROSITE" id="PS51866"/>
    </source>
</evidence>
<keyword evidence="8" id="KW-0472">Membrane</keyword>
<evidence type="ECO:0000256" key="6">
    <source>
        <dbReference type="ARBA" id="ARBA00022840"/>
    </source>
</evidence>
<dbReference type="PANTHER" id="PTHR43514">
    <property type="entry name" value="ABC TRANSPORTER I FAMILY MEMBER 10"/>
    <property type="match status" value="1"/>
</dbReference>
<reference evidence="12" key="1">
    <citation type="submission" date="2022-05" db="EMBL/GenBank/DDBJ databases">
        <authorList>
            <person name="Park J.-S."/>
        </authorList>
    </citation>
    <scope>NUCLEOTIDE SEQUENCE</scope>
    <source>
        <strain evidence="12">2012CJ41-6</strain>
    </source>
</reference>
<dbReference type="InterPro" id="IPR027417">
    <property type="entry name" value="P-loop_NTPase"/>
</dbReference>
<evidence type="ECO:0000256" key="4">
    <source>
        <dbReference type="ARBA" id="ARBA00022519"/>
    </source>
</evidence>
<evidence type="ECO:0000256" key="5">
    <source>
        <dbReference type="ARBA" id="ARBA00022741"/>
    </source>
</evidence>
<dbReference type="InterPro" id="IPR005116">
    <property type="entry name" value="Transp-assoc_OB_typ1"/>
</dbReference>